<dbReference type="RefSeq" id="WP_149569466.1">
    <property type="nucleotide sequence ID" value="NZ_CP035807.1"/>
</dbReference>
<feature type="binding site" evidence="4">
    <location>
        <begin position="90"/>
        <end position="94"/>
    </location>
    <ligand>
        <name>substrate</name>
    </ligand>
</feature>
<dbReference type="Gene3D" id="3.20.20.105">
    <property type="entry name" value="Queuine tRNA-ribosyltransferase-like"/>
    <property type="match status" value="1"/>
</dbReference>
<comment type="catalytic activity">
    <reaction evidence="4">
        <text>7-aminomethyl-7-carbaguanine + guanosine(34) in tRNA = 7-aminomethyl-7-carbaguanosine(34) in tRNA + guanine</text>
        <dbReference type="Rhea" id="RHEA:24104"/>
        <dbReference type="Rhea" id="RHEA-COMP:10341"/>
        <dbReference type="Rhea" id="RHEA-COMP:10342"/>
        <dbReference type="ChEBI" id="CHEBI:16235"/>
        <dbReference type="ChEBI" id="CHEBI:58703"/>
        <dbReference type="ChEBI" id="CHEBI:74269"/>
        <dbReference type="ChEBI" id="CHEBI:82833"/>
        <dbReference type="EC" id="2.4.2.29"/>
    </reaction>
</comment>
<dbReference type="OrthoDB" id="9805417at2"/>
<dbReference type="EC" id="2.4.2.29" evidence="4"/>
<keyword evidence="7" id="KW-1185">Reference proteome</keyword>
<dbReference type="PANTHER" id="PTHR46499">
    <property type="entry name" value="QUEUINE TRNA-RIBOSYLTRANSFERASE"/>
    <property type="match status" value="1"/>
</dbReference>
<keyword evidence="4" id="KW-0479">Metal-binding</keyword>
<dbReference type="GO" id="GO:0005829">
    <property type="term" value="C:cytosol"/>
    <property type="evidence" value="ECO:0007669"/>
    <property type="project" value="TreeGrafter"/>
</dbReference>
<comment type="subunit">
    <text evidence="4">Homodimer. Within each dimer, one monomer is responsible for RNA recognition and catalysis, while the other monomer binds to the replacement base PreQ1.</text>
</comment>
<feature type="region of interest" description="RNA binding; important for wobble base 34 recognition" evidence="4">
    <location>
        <begin position="272"/>
        <end position="276"/>
    </location>
</feature>
<accession>A0A5C1QDT2</accession>
<dbReference type="InterPro" id="IPR050076">
    <property type="entry name" value="ArchSynthase1/Queuine_TRR"/>
</dbReference>
<feature type="binding site" evidence="4">
    <location>
        <position position="305"/>
    </location>
    <ligand>
        <name>Zn(2+)</name>
        <dbReference type="ChEBI" id="CHEBI:29105"/>
    </ligand>
</feature>
<comment type="similarity">
    <text evidence="4">Belongs to the queuine tRNA-ribosyltransferase family.</text>
</comment>
<dbReference type="EMBL" id="CP035807">
    <property type="protein sequence ID" value="QEN06233.1"/>
    <property type="molecule type" value="Genomic_DNA"/>
</dbReference>
<feature type="binding site" evidence="4">
    <location>
        <position position="217"/>
    </location>
    <ligand>
        <name>substrate</name>
    </ligand>
</feature>
<comment type="function">
    <text evidence="4">Catalyzes the base-exchange of a guanine (G) residue with the queuine precursor 7-aminomethyl-7-deazaguanine (PreQ1) at position 34 (anticodon wobble position) in tRNAs with GU(N) anticodons (tRNA-Asp, -Asn, -His and -Tyr). Catalysis occurs through a double-displacement mechanism. The nucleophile active site attacks the C1' of nucleotide 34 to detach the guanine base from the RNA, forming a covalent enzyme-RNA intermediate. The proton acceptor active site deprotonates the incoming PreQ1, allowing a nucleophilic attack on the C1' of the ribose to form the product. After dissociation, two additional enzymatic reactions on the tRNA convert PreQ1 to queuine (Q), resulting in the hypermodified nucleoside queuosine (7-(((4,5-cis-dihydroxy-2-cyclopenten-1-yl)amino)methyl)-7-deazaguanosine).</text>
</comment>
<dbReference type="InterPro" id="IPR002616">
    <property type="entry name" value="tRNA_ribo_trans-like"/>
</dbReference>
<gene>
    <name evidence="4" type="primary">tgt</name>
    <name evidence="6" type="ORF">EW093_16570</name>
</gene>
<feature type="binding site" evidence="4">
    <location>
        <position position="310"/>
    </location>
    <ligand>
        <name>Zn(2+)</name>
        <dbReference type="ChEBI" id="CHEBI:29105"/>
    </ligand>
</feature>
<dbReference type="InterPro" id="IPR036511">
    <property type="entry name" value="TGT-like_sf"/>
</dbReference>
<evidence type="ECO:0000256" key="3">
    <source>
        <dbReference type="ARBA" id="ARBA00022694"/>
    </source>
</evidence>
<dbReference type="Pfam" id="PF01702">
    <property type="entry name" value="TGT"/>
    <property type="match status" value="1"/>
</dbReference>
<evidence type="ECO:0000256" key="1">
    <source>
        <dbReference type="ARBA" id="ARBA00022676"/>
    </source>
</evidence>
<keyword evidence="4" id="KW-0862">Zinc</keyword>
<organism evidence="6 7">
    <name type="scientific">Thiospirochaeta perfilievii</name>
    <dbReference type="NCBI Taxonomy" id="252967"/>
    <lineage>
        <taxon>Bacteria</taxon>
        <taxon>Pseudomonadati</taxon>
        <taxon>Spirochaetota</taxon>
        <taxon>Spirochaetia</taxon>
        <taxon>Spirochaetales</taxon>
        <taxon>Spirochaetaceae</taxon>
        <taxon>Thiospirochaeta</taxon>
    </lineage>
</organism>
<reference evidence="6 7" key="2">
    <citation type="submission" date="2019-09" db="EMBL/GenBank/DDBJ databases">
        <title>Complete Genome Sequence and Methylome Analysis of free living Spirochaetas.</title>
        <authorList>
            <person name="Leshcheva N."/>
            <person name="Mikheeva N."/>
        </authorList>
    </citation>
    <scope>NUCLEOTIDE SEQUENCE [LARGE SCALE GENOMIC DNA]</scope>
    <source>
        <strain evidence="6 7">P</strain>
    </source>
</reference>
<dbReference type="HAMAP" id="MF_00168">
    <property type="entry name" value="Q_tRNA_Tgt"/>
    <property type="match status" value="1"/>
</dbReference>
<dbReference type="NCBIfam" id="TIGR00449">
    <property type="entry name" value="tgt_general"/>
    <property type="match status" value="1"/>
</dbReference>
<evidence type="ECO:0000313" key="6">
    <source>
        <dbReference type="EMBL" id="QEN06233.1"/>
    </source>
</evidence>
<dbReference type="GO" id="GO:0046872">
    <property type="term" value="F:metal ion binding"/>
    <property type="evidence" value="ECO:0007669"/>
    <property type="project" value="UniProtKB-KW"/>
</dbReference>
<keyword evidence="3 4" id="KW-0819">tRNA processing</keyword>
<feature type="binding site" evidence="4">
    <location>
        <position position="144"/>
    </location>
    <ligand>
        <name>substrate</name>
    </ligand>
</feature>
<evidence type="ECO:0000259" key="5">
    <source>
        <dbReference type="Pfam" id="PF01702"/>
    </source>
</evidence>
<dbReference type="GO" id="GO:0008479">
    <property type="term" value="F:tRNA-guanosine(34) queuine transglycosylase activity"/>
    <property type="evidence" value="ECO:0007669"/>
    <property type="project" value="UniProtKB-UniRule"/>
</dbReference>
<feature type="active site" description="Nucleophile" evidence="4">
    <location>
        <position position="267"/>
    </location>
</feature>
<keyword evidence="1 4" id="KW-0328">Glycosyltransferase</keyword>
<name>A0A5C1QDT2_9SPIO</name>
<feature type="domain" description="tRNA-guanine(15) transglycosylase-like" evidence="5">
    <location>
        <begin position="11"/>
        <end position="369"/>
    </location>
</feature>
<feature type="active site" description="Proton acceptor" evidence="4">
    <location>
        <position position="90"/>
    </location>
</feature>
<evidence type="ECO:0000256" key="2">
    <source>
        <dbReference type="ARBA" id="ARBA00022679"/>
    </source>
</evidence>
<dbReference type="KEGG" id="sper:EW093_16570"/>
<evidence type="ECO:0000313" key="7">
    <source>
        <dbReference type="Proteomes" id="UP000323824"/>
    </source>
</evidence>
<evidence type="ECO:0000256" key="4">
    <source>
        <dbReference type="HAMAP-Rule" id="MF_00168"/>
    </source>
</evidence>
<feature type="binding site" evidence="4">
    <location>
        <position position="336"/>
    </location>
    <ligand>
        <name>Zn(2+)</name>
        <dbReference type="ChEBI" id="CHEBI:29105"/>
    </ligand>
</feature>
<dbReference type="InterPro" id="IPR004803">
    <property type="entry name" value="TGT"/>
</dbReference>
<keyword evidence="4" id="KW-0671">Queuosine biosynthesis</keyword>
<feature type="binding site" evidence="4">
    <location>
        <position position="307"/>
    </location>
    <ligand>
        <name>Zn(2+)</name>
        <dbReference type="ChEBI" id="CHEBI:29105"/>
    </ligand>
</feature>
<comment type="pathway">
    <text evidence="4">tRNA modification; tRNA-queuosine biosynthesis.</text>
</comment>
<feature type="region of interest" description="RNA binding" evidence="4">
    <location>
        <begin position="248"/>
        <end position="254"/>
    </location>
</feature>
<keyword evidence="2 4" id="KW-0808">Transferase</keyword>
<dbReference type="Proteomes" id="UP000323824">
    <property type="component" value="Chromosome"/>
</dbReference>
<sequence>MFTQLERDKNTNARNGIMHLPHGDVLTPAFMPVGTNGAVKALHHKSLKEMGYDLILGNTYHLYLRPGLDVIRNAGSLHDFTTWDKNILTDSGGFQVFSLSEFRKISEEGVKFRSHIDGSYHMFTPENVIEKQEVFRSDILMMLDVCTPPGIGEREAREALDITTRWAKRGTKRWHERIDGYDGKLFAIVQGNFYKELRKRSALELLELDTPGIAIGGLSVGETPAEFHEYLSYTAEFLPLEKPKYVMGIGTPDYILSAVENGIDIFDCVYPTRIARNGTAFTRDGLIMLKNAKHELSLLPLDPECNCPVCKKYTRSYIRHLVKAKEILAPMLVTEHNLYFLANMMEEIRESIKVGNFYLYKQNFLKRYKGL</sequence>
<dbReference type="SUPFAM" id="SSF51713">
    <property type="entry name" value="tRNA-guanine transglycosylase"/>
    <property type="match status" value="1"/>
</dbReference>
<dbReference type="GO" id="GO:0008616">
    <property type="term" value="P:tRNA queuosine(34) biosynthetic process"/>
    <property type="evidence" value="ECO:0007669"/>
    <property type="project" value="UniProtKB-UniRule"/>
</dbReference>
<dbReference type="NCBIfam" id="TIGR00430">
    <property type="entry name" value="Q_tRNA_tgt"/>
    <property type="match status" value="1"/>
</dbReference>
<proteinExistence type="inferred from homology"/>
<feature type="binding site" evidence="4">
    <location>
        <position position="190"/>
    </location>
    <ligand>
        <name>substrate</name>
    </ligand>
</feature>
<dbReference type="PANTHER" id="PTHR46499:SF1">
    <property type="entry name" value="QUEUINE TRNA-RIBOSYLTRANSFERASE"/>
    <property type="match status" value="1"/>
</dbReference>
<dbReference type="UniPathway" id="UPA00392"/>
<reference evidence="6 7" key="1">
    <citation type="submission" date="2019-02" db="EMBL/GenBank/DDBJ databases">
        <authorList>
            <person name="Fomenkov A."/>
            <person name="Dubinina G."/>
            <person name="Grabovich M."/>
            <person name="Vincze T."/>
            <person name="Roberts R.J."/>
        </authorList>
    </citation>
    <scope>NUCLEOTIDE SEQUENCE [LARGE SCALE GENOMIC DNA]</scope>
    <source>
        <strain evidence="6 7">P</strain>
    </source>
</reference>
<dbReference type="AlphaFoldDB" id="A0A5C1QDT2"/>
<protein>
    <recommendedName>
        <fullName evidence="4">Queuine tRNA-ribosyltransferase</fullName>
        <ecNumber evidence="4">2.4.2.29</ecNumber>
    </recommendedName>
    <alternativeName>
        <fullName evidence="4">Guanine insertion enzyme</fullName>
    </alternativeName>
    <alternativeName>
        <fullName evidence="4">tRNA-guanine transglycosylase</fullName>
    </alternativeName>
</protein>
<comment type="cofactor">
    <cofactor evidence="4">
        <name>Zn(2+)</name>
        <dbReference type="ChEBI" id="CHEBI:29105"/>
    </cofactor>
    <text evidence="4">Binds 1 zinc ion per subunit.</text>
</comment>